<reference evidence="2" key="1">
    <citation type="submission" date="2021-03" db="EMBL/GenBank/DDBJ databases">
        <authorList>
            <person name="Tran Van P."/>
        </authorList>
    </citation>
    <scope>NUCLEOTIDE SEQUENCE</scope>
</reference>
<proteinExistence type="predicted"/>
<gene>
    <name evidence="2" type="ORF">TPAB3V08_LOCUS771</name>
</gene>
<accession>A0ABN7ND05</accession>
<feature type="region of interest" description="Disordered" evidence="1">
    <location>
        <begin position="119"/>
        <end position="150"/>
    </location>
</feature>
<feature type="compositionally biased region" description="Polar residues" evidence="1">
    <location>
        <begin position="119"/>
        <end position="147"/>
    </location>
</feature>
<comment type="caution">
    <text evidence="2">The sequence shown here is derived from an EMBL/GenBank/DDBJ whole genome shotgun (WGS) entry which is preliminary data.</text>
</comment>
<name>A0ABN7ND05_TIMPD</name>
<organism evidence="2 3">
    <name type="scientific">Timema podura</name>
    <name type="common">Walking stick</name>
    <dbReference type="NCBI Taxonomy" id="61482"/>
    <lineage>
        <taxon>Eukaryota</taxon>
        <taxon>Metazoa</taxon>
        <taxon>Ecdysozoa</taxon>
        <taxon>Arthropoda</taxon>
        <taxon>Hexapoda</taxon>
        <taxon>Insecta</taxon>
        <taxon>Pterygota</taxon>
        <taxon>Neoptera</taxon>
        <taxon>Polyneoptera</taxon>
        <taxon>Phasmatodea</taxon>
        <taxon>Timematodea</taxon>
        <taxon>Timematoidea</taxon>
        <taxon>Timematidae</taxon>
        <taxon>Timema</taxon>
    </lineage>
</organism>
<sequence>MHCSKTHCAESPTCSALALILDSCHISLVPPIHGFRQGHARGFEGAAVGEVDLPIDERRSSRLWNSASILKDLVKDQNGYSSRTRYEGYWGCQSNGSFTFCLDISNVPIPLSSTSRMFEIESQQPPRSRVRSANNSLRHASQNTTKPQKTKLVYVIRMEPKSPK</sequence>
<evidence type="ECO:0000313" key="3">
    <source>
        <dbReference type="Proteomes" id="UP001153148"/>
    </source>
</evidence>
<dbReference type="EMBL" id="CAJPIN010000624">
    <property type="protein sequence ID" value="CAG2053723.1"/>
    <property type="molecule type" value="Genomic_DNA"/>
</dbReference>
<protein>
    <submittedName>
        <fullName evidence="2">Uncharacterized protein</fullName>
    </submittedName>
</protein>
<evidence type="ECO:0000313" key="2">
    <source>
        <dbReference type="EMBL" id="CAG2053723.1"/>
    </source>
</evidence>
<keyword evidence="3" id="KW-1185">Reference proteome</keyword>
<evidence type="ECO:0000256" key="1">
    <source>
        <dbReference type="SAM" id="MobiDB-lite"/>
    </source>
</evidence>
<dbReference type="Proteomes" id="UP001153148">
    <property type="component" value="Unassembled WGS sequence"/>
</dbReference>